<evidence type="ECO:0000313" key="9">
    <source>
        <dbReference type="EMBL" id="CCG83477.1"/>
    </source>
</evidence>
<keyword evidence="4 8" id="KW-0812">Transmembrane</keyword>
<evidence type="ECO:0000256" key="7">
    <source>
        <dbReference type="ARBA" id="ARBA00023136"/>
    </source>
</evidence>
<dbReference type="Proteomes" id="UP000013776">
    <property type="component" value="Unassembled WGS sequence"/>
</dbReference>
<dbReference type="PANTHER" id="PTHR45649">
    <property type="entry name" value="AMINO-ACID PERMEASE BAT1"/>
    <property type="match status" value="1"/>
</dbReference>
<feature type="transmembrane region" description="Helical" evidence="8">
    <location>
        <begin position="420"/>
        <end position="439"/>
    </location>
</feature>
<dbReference type="PIRSF" id="PIRSF006060">
    <property type="entry name" value="AA_transporter"/>
    <property type="match status" value="1"/>
</dbReference>
<comment type="caution">
    <text evidence="9">The sequence shown here is derived from an EMBL/GenBank/DDBJ whole genome shotgun (WGS) entry which is preliminary data.</text>
</comment>
<protein>
    <submittedName>
        <fullName evidence="9">Amino acid permease</fullName>
    </submittedName>
</protein>
<accession>R4XC76</accession>
<keyword evidence="7 8" id="KW-0472">Membrane</keyword>
<evidence type="ECO:0000256" key="3">
    <source>
        <dbReference type="ARBA" id="ARBA00022448"/>
    </source>
</evidence>
<dbReference type="GO" id="GO:0022857">
    <property type="term" value="F:transmembrane transporter activity"/>
    <property type="evidence" value="ECO:0007669"/>
    <property type="project" value="InterPro"/>
</dbReference>
<reference evidence="9 10" key="1">
    <citation type="journal article" date="2013" name="MBio">
        <title>Genome sequencing of the plant pathogen Taphrina deformans, the causal agent of peach leaf curl.</title>
        <authorList>
            <person name="Cisse O.H."/>
            <person name="Almeida J.M.G.C.F."/>
            <person name="Fonseca A."/>
            <person name="Kumar A.A."/>
            <person name="Salojaervi J."/>
            <person name="Overmyer K."/>
            <person name="Hauser P.M."/>
            <person name="Pagni M."/>
        </authorList>
    </citation>
    <scope>NUCLEOTIDE SEQUENCE [LARGE SCALE GENOMIC DNA]</scope>
    <source>
        <strain evidence="10">PYCC 5710 / ATCC 11124 / CBS 356.35 / IMI 108563 / JCM 9778 / NBRC 8474</strain>
    </source>
</reference>
<evidence type="ECO:0000256" key="6">
    <source>
        <dbReference type="ARBA" id="ARBA00022989"/>
    </source>
</evidence>
<dbReference type="OrthoDB" id="10054429at2759"/>
<dbReference type="STRING" id="1097556.R4XC76"/>
<evidence type="ECO:0000256" key="1">
    <source>
        <dbReference type="ARBA" id="ARBA00004141"/>
    </source>
</evidence>
<evidence type="ECO:0000256" key="5">
    <source>
        <dbReference type="ARBA" id="ARBA00022970"/>
    </source>
</evidence>
<dbReference type="AlphaFoldDB" id="R4XC76"/>
<gene>
    <name evidence="9" type="ORF">TAPDE_003704</name>
</gene>
<feature type="transmembrane region" description="Helical" evidence="8">
    <location>
        <begin position="289"/>
        <end position="309"/>
    </location>
</feature>
<comment type="subcellular location">
    <subcellularLocation>
        <location evidence="1">Membrane</location>
        <topology evidence="1">Multi-pass membrane protein</topology>
    </subcellularLocation>
</comment>
<comment type="similarity">
    <text evidence="2">Belongs to the amino acid-polyamine-organocation (APC) superfamily.</text>
</comment>
<evidence type="ECO:0000313" key="10">
    <source>
        <dbReference type="Proteomes" id="UP000013776"/>
    </source>
</evidence>
<evidence type="ECO:0000256" key="4">
    <source>
        <dbReference type="ARBA" id="ARBA00022692"/>
    </source>
</evidence>
<dbReference type="PANTHER" id="PTHR45649:SF13">
    <property type="entry name" value="THIAMINE TRANSPORTER THI9"/>
    <property type="match status" value="1"/>
</dbReference>
<feature type="transmembrane region" description="Helical" evidence="8">
    <location>
        <begin position="485"/>
        <end position="507"/>
    </location>
</feature>
<dbReference type="Pfam" id="PF13520">
    <property type="entry name" value="AA_permease_2"/>
    <property type="match status" value="1"/>
</dbReference>
<keyword evidence="5" id="KW-0029">Amino-acid transport</keyword>
<name>R4XC76_TAPDE</name>
<dbReference type="GO" id="GO:0016020">
    <property type="term" value="C:membrane"/>
    <property type="evidence" value="ECO:0007669"/>
    <property type="project" value="UniProtKB-SubCell"/>
</dbReference>
<dbReference type="InterPro" id="IPR002293">
    <property type="entry name" value="AA/rel_permease1"/>
</dbReference>
<feature type="transmembrane region" description="Helical" evidence="8">
    <location>
        <begin position="395"/>
        <end position="414"/>
    </location>
</feature>
<evidence type="ECO:0000256" key="8">
    <source>
        <dbReference type="SAM" id="Phobius"/>
    </source>
</evidence>
<keyword evidence="10" id="KW-1185">Reference proteome</keyword>
<dbReference type="VEuPathDB" id="FungiDB:TAPDE_003704"/>
<feature type="transmembrane region" description="Helical" evidence="8">
    <location>
        <begin position="202"/>
        <end position="224"/>
    </location>
</feature>
<dbReference type="Gene3D" id="1.20.1740.10">
    <property type="entry name" value="Amino acid/polyamine transporter I"/>
    <property type="match status" value="1"/>
</dbReference>
<evidence type="ECO:0000256" key="2">
    <source>
        <dbReference type="ARBA" id="ARBA00009523"/>
    </source>
</evidence>
<dbReference type="eggNOG" id="KOG1289">
    <property type="taxonomic scope" value="Eukaryota"/>
</dbReference>
<sequence length="546" mass="59394">MDKADRVNMHDLEVTDPSKTPASSLNEDERLLAKLGYKPTLHRTFALIDNFSAAFAALYFVGGIRVTFFLGVEAGGPLAYWTSYLVTCVFTFITAAVLAEICSALPAAGSIYFWAAECAGPSYGRLAGFIVAWWSTTAWTTFVASSSQGCANYLLSEIAVFNLDFSTDVTDVKFRAVQWAVAEGLLALSMSVQYLPPRHYRWVFRAATSIVLLDFLLNIIWFPIGVATTYGFRSAEYAFLATDNYTGATAGWNWCLSFLATAGILVGYDASGHVAEETKNASRNAARGLFWSAVCSATLGLPVVILFLFCAPDVADIESFGGPQPFVSVYAAALGQGGHVFMNVISILGLLLNTSVASVAASRLVFAVARDGVLPWSNWIAKIDRNGNPRNAQTVIWIVASLLLLTILPSSVAFTSLISAAGVPTFAAYALITTCRFFITPNKFRDGAWRLGVFSRPLNLLAIPFNWFCVAVLVSPYVFPVTGQSLNYAGIILGAITIFGFLSWWFVPESRWLEKKRLLAVQRAVAEESDGFSSNHSHDEAGHKHH</sequence>
<keyword evidence="3" id="KW-0813">Transport</keyword>
<feature type="transmembrane region" description="Helical" evidence="8">
    <location>
        <begin position="251"/>
        <end position="268"/>
    </location>
</feature>
<organism evidence="9 10">
    <name type="scientific">Taphrina deformans (strain PYCC 5710 / ATCC 11124 / CBS 356.35 / IMI 108563 / JCM 9778 / NBRC 8474)</name>
    <name type="common">Peach leaf curl fungus</name>
    <name type="synonym">Lalaria deformans</name>
    <dbReference type="NCBI Taxonomy" id="1097556"/>
    <lineage>
        <taxon>Eukaryota</taxon>
        <taxon>Fungi</taxon>
        <taxon>Dikarya</taxon>
        <taxon>Ascomycota</taxon>
        <taxon>Taphrinomycotina</taxon>
        <taxon>Taphrinomycetes</taxon>
        <taxon>Taphrinales</taxon>
        <taxon>Taphrinaceae</taxon>
        <taxon>Taphrina</taxon>
    </lineage>
</organism>
<feature type="transmembrane region" description="Helical" evidence="8">
    <location>
        <begin position="51"/>
        <end position="72"/>
    </location>
</feature>
<feature type="transmembrane region" description="Helical" evidence="8">
    <location>
        <begin position="329"/>
        <end position="352"/>
    </location>
</feature>
<feature type="transmembrane region" description="Helical" evidence="8">
    <location>
        <begin position="460"/>
        <end position="479"/>
    </location>
</feature>
<dbReference type="EMBL" id="CAHR02000152">
    <property type="protein sequence ID" value="CCG83477.1"/>
    <property type="molecule type" value="Genomic_DNA"/>
</dbReference>
<feature type="transmembrane region" description="Helical" evidence="8">
    <location>
        <begin position="78"/>
        <end position="99"/>
    </location>
</feature>
<proteinExistence type="inferred from homology"/>
<dbReference type="GO" id="GO:0006865">
    <property type="term" value="P:amino acid transport"/>
    <property type="evidence" value="ECO:0007669"/>
    <property type="project" value="UniProtKB-KW"/>
</dbReference>
<keyword evidence="6 8" id="KW-1133">Transmembrane helix</keyword>